<reference evidence="2 3" key="1">
    <citation type="submission" date="2015-08" db="EMBL/GenBank/DDBJ databases">
        <title>Emmonsia species relationships and genome sequence.</title>
        <authorList>
            <person name="Cuomo C.A."/>
            <person name="Schwartz I.S."/>
            <person name="Kenyon C."/>
            <person name="De Hoog G.S."/>
            <person name="Govender N.P."/>
            <person name="Botha A."/>
            <person name="Moreno L."/>
            <person name="De Vries M."/>
            <person name="Munoz J.F."/>
            <person name="Stielow J.B."/>
        </authorList>
    </citation>
    <scope>NUCLEOTIDE SEQUENCE [LARGE SCALE GENOMIC DNA]</scope>
    <source>
        <strain evidence="2 3">EI222</strain>
    </source>
</reference>
<proteinExistence type="predicted"/>
<dbReference type="Proteomes" id="UP000242791">
    <property type="component" value="Unassembled WGS sequence"/>
</dbReference>
<feature type="region of interest" description="Disordered" evidence="1">
    <location>
        <begin position="1"/>
        <end position="35"/>
    </location>
</feature>
<keyword evidence="3" id="KW-1185">Reference proteome</keyword>
<gene>
    <name evidence="2" type="ORF">ACJ73_09301</name>
</gene>
<name>A0A1J9PXZ8_9EURO</name>
<comment type="caution">
    <text evidence="2">The sequence shown here is derived from an EMBL/GenBank/DDBJ whole genome shotgun (WGS) entry which is preliminary data.</text>
</comment>
<evidence type="ECO:0000313" key="2">
    <source>
        <dbReference type="EMBL" id="OJD12763.1"/>
    </source>
</evidence>
<dbReference type="AlphaFoldDB" id="A0A1J9PXZ8"/>
<evidence type="ECO:0000313" key="3">
    <source>
        <dbReference type="Proteomes" id="UP000242791"/>
    </source>
</evidence>
<accession>A0A1J9PXZ8</accession>
<sequence length="63" mass="6819">MPDQGSAATIQDIREGAIPSDSQQVHRVDGAEGPANSIVTTTANEQFQNAHPGLYQRRLRMEG</sequence>
<dbReference type="VEuPathDB" id="FungiDB:ACJ73_09301"/>
<dbReference type="EMBL" id="LGTZ01002554">
    <property type="protein sequence ID" value="OJD12763.1"/>
    <property type="molecule type" value="Genomic_DNA"/>
</dbReference>
<organism evidence="2 3">
    <name type="scientific">Blastomyces percursus</name>
    <dbReference type="NCBI Taxonomy" id="1658174"/>
    <lineage>
        <taxon>Eukaryota</taxon>
        <taxon>Fungi</taxon>
        <taxon>Dikarya</taxon>
        <taxon>Ascomycota</taxon>
        <taxon>Pezizomycotina</taxon>
        <taxon>Eurotiomycetes</taxon>
        <taxon>Eurotiomycetidae</taxon>
        <taxon>Onygenales</taxon>
        <taxon>Ajellomycetaceae</taxon>
        <taxon>Blastomyces</taxon>
    </lineage>
</organism>
<protein>
    <submittedName>
        <fullName evidence="2">Uncharacterized protein</fullName>
    </submittedName>
</protein>
<evidence type="ECO:0000256" key="1">
    <source>
        <dbReference type="SAM" id="MobiDB-lite"/>
    </source>
</evidence>